<name>A0A0R2JKG6_9LACO</name>
<dbReference type="GO" id="GO:0006084">
    <property type="term" value="P:acetyl-CoA metabolic process"/>
    <property type="evidence" value="ECO:0007669"/>
    <property type="project" value="InterPro"/>
</dbReference>
<feature type="binding site" evidence="4">
    <location>
        <position position="275"/>
    </location>
    <ligand>
        <name>(3S)-3-hydroxy-3-methylglutaryl-CoA</name>
        <dbReference type="ChEBI" id="CHEBI:43074"/>
    </ligand>
</feature>
<dbReference type="GeneID" id="95349418"/>
<feature type="active site" description="Proton donor/acceptor" evidence="3">
    <location>
        <position position="79"/>
    </location>
</feature>
<dbReference type="PANTHER" id="PTHR43323">
    <property type="entry name" value="3-HYDROXY-3-METHYLGLUTARYL COENZYME A SYNTHASE"/>
    <property type="match status" value="1"/>
</dbReference>
<reference evidence="10" key="2">
    <citation type="submission" date="2016-11" db="EMBL/GenBank/DDBJ databases">
        <authorList>
            <person name="Papadimitriou K."/>
        </authorList>
    </citation>
    <scope>NUCLEOTIDE SEQUENCE [LARGE SCALE GENOMIC DNA]</scope>
    <source>
        <strain evidence="10">ACA-DC 1533</strain>
    </source>
</reference>
<organism evidence="7 9">
    <name type="scientific">Ligilactobacillus acidipiscis</name>
    <dbReference type="NCBI Taxonomy" id="89059"/>
    <lineage>
        <taxon>Bacteria</taxon>
        <taxon>Bacillati</taxon>
        <taxon>Bacillota</taxon>
        <taxon>Bacilli</taxon>
        <taxon>Lactobacillales</taxon>
        <taxon>Lactobacillaceae</taxon>
        <taxon>Ligilactobacillus</taxon>
    </lineage>
</organism>
<comment type="similarity">
    <text evidence="1">Belongs to the thiolase-like superfamily. HMG-CoA synthase family.</text>
</comment>
<dbReference type="RefSeq" id="WP_056971404.1">
    <property type="nucleotide sequence ID" value="NZ_JBHUGU010000002.1"/>
</dbReference>
<dbReference type="GO" id="GO:0004421">
    <property type="term" value="F:hydroxymethylglutaryl-CoA synthase activity"/>
    <property type="evidence" value="ECO:0007669"/>
    <property type="project" value="UniProtKB-EC"/>
</dbReference>
<dbReference type="PANTHER" id="PTHR43323:SF2">
    <property type="entry name" value="HYDROXYMETHYLGLUTARYL-COA SYNTHASE"/>
    <property type="match status" value="1"/>
</dbReference>
<evidence type="ECO:0000259" key="6">
    <source>
        <dbReference type="Pfam" id="PF08540"/>
    </source>
</evidence>
<dbReference type="AlphaFoldDB" id="A0A0R2JKG6"/>
<sequence length="390" mass="42560">MKIGIDKIGFATSHLYVDMAELAKARNEEPGKYLVGLGQSKMAVIPPSQDPVTLACSAAAQILTPEDKGEIGLVIFGTESGIDNSKAASMYVTELLDLPENIRSFEIKQACYGATAGIAMARGYLALNPKKKVLVFGADIARYGIKTPGESTQGGGAVALLLSGDPSILEFEPQTSYLAQNAMDFWRPLGHSEALVQGKYSSQIYLDFFEKVYHDYLSRTHLSLADFSALVFHLPYTKLGLKALRKATENATPELSAKLEAQFEASREYSRNVGNLYTGSLYLSLLSLLQNSEDLVAGQRIGLFSYGSGAQGEFFSGKLQPGFKALAADKAISEMLLQRKQVSVKEYEEIYRSSLEIADNVLIKHDDDPASFVLTGVKDAQRKYAYKLAQ</sequence>
<dbReference type="Gene3D" id="3.40.47.10">
    <property type="match status" value="2"/>
</dbReference>
<dbReference type="KEGG" id="laca:LAC1533_1322"/>
<accession>A0A0R2JKG6</accession>
<dbReference type="SUPFAM" id="SSF53901">
    <property type="entry name" value="Thiolase-like"/>
    <property type="match status" value="2"/>
</dbReference>
<dbReference type="PATRIC" id="fig|89059.3.peg.670"/>
<dbReference type="Proteomes" id="UP000051491">
    <property type="component" value="Unassembled WGS sequence"/>
</dbReference>
<evidence type="ECO:0000256" key="4">
    <source>
        <dbReference type="PIRSR" id="PIRSR611554-2"/>
    </source>
</evidence>
<dbReference type="InterPro" id="IPR011554">
    <property type="entry name" value="HMG_CoA_synthase_prok"/>
</dbReference>
<dbReference type="Pfam" id="PF01154">
    <property type="entry name" value="HMG_CoA_synt_N"/>
    <property type="match status" value="1"/>
</dbReference>
<dbReference type="InterPro" id="IPR013528">
    <property type="entry name" value="HMG_CoA_synth_N"/>
</dbReference>
<feature type="domain" description="Hydroxymethylglutaryl-coenzyme A synthase C-terminal" evidence="6">
    <location>
        <begin position="248"/>
        <end position="352"/>
    </location>
</feature>
<keyword evidence="8" id="KW-0012">Acyltransferase</keyword>
<feature type="domain" description="Hydroxymethylglutaryl-coenzyme A synthase N-terminal" evidence="5">
    <location>
        <begin position="3"/>
        <end position="163"/>
    </location>
</feature>
<dbReference type="CDD" id="cd00827">
    <property type="entry name" value="init_cond_enzymes"/>
    <property type="match status" value="1"/>
</dbReference>
<dbReference type="EC" id="2.3.3.10" evidence="8"/>
<dbReference type="Pfam" id="PF08540">
    <property type="entry name" value="HMG_CoA_synt_C"/>
    <property type="match status" value="2"/>
</dbReference>
<evidence type="ECO:0000259" key="5">
    <source>
        <dbReference type="Pfam" id="PF01154"/>
    </source>
</evidence>
<feature type="domain" description="Hydroxymethylglutaryl-coenzyme A synthase C-terminal" evidence="6">
    <location>
        <begin position="175"/>
        <end position="245"/>
    </location>
</feature>
<dbReference type="EMBL" id="LT630287">
    <property type="protein sequence ID" value="SFV40742.1"/>
    <property type="molecule type" value="Genomic_DNA"/>
</dbReference>
<feature type="active site" description="Proton donor/acceptor" evidence="3">
    <location>
        <position position="233"/>
    </location>
</feature>
<dbReference type="OrthoDB" id="9769523at2"/>
<evidence type="ECO:0000313" key="8">
    <source>
        <dbReference type="EMBL" id="SFV40742.1"/>
    </source>
</evidence>
<evidence type="ECO:0000313" key="7">
    <source>
        <dbReference type="EMBL" id="KRN77715.1"/>
    </source>
</evidence>
<evidence type="ECO:0000313" key="10">
    <source>
        <dbReference type="Proteomes" id="UP000190935"/>
    </source>
</evidence>
<proteinExistence type="inferred from homology"/>
<evidence type="ECO:0000256" key="1">
    <source>
        <dbReference type="ARBA" id="ARBA00007061"/>
    </source>
</evidence>
<feature type="binding site" evidence="4">
    <location>
        <position position="242"/>
    </location>
    <ligand>
        <name>(3S)-3-hydroxy-3-methylglutaryl-CoA</name>
        <dbReference type="ChEBI" id="CHEBI:43074"/>
    </ligand>
</feature>
<reference evidence="8" key="3">
    <citation type="submission" date="2016-11" db="EMBL/GenBank/DDBJ databases">
        <authorList>
            <person name="Jaros S."/>
            <person name="Januszkiewicz K."/>
            <person name="Wedrychowicz H."/>
        </authorList>
    </citation>
    <scope>NUCLEOTIDE SEQUENCE [LARGE SCALE GENOMIC DNA]</scope>
    <source>
        <strain evidence="8">ACA-DC 1533</strain>
    </source>
</reference>
<feature type="active site" description="Acyl-thioester intermediate" evidence="3">
    <location>
        <position position="111"/>
    </location>
</feature>
<evidence type="ECO:0000256" key="3">
    <source>
        <dbReference type="PIRSR" id="PIRSR611554-1"/>
    </source>
</evidence>
<dbReference type="EMBL" id="JQBK01000169">
    <property type="protein sequence ID" value="KRN77715.1"/>
    <property type="molecule type" value="Genomic_DNA"/>
</dbReference>
<protein>
    <submittedName>
        <fullName evidence="7">Hydroxymethylglutaryl-CoA synthase</fullName>
        <ecNumber evidence="8">2.3.3.10</ecNumber>
    </submittedName>
</protein>
<feature type="binding site" evidence="4">
    <location>
        <position position="143"/>
    </location>
    <ligand>
        <name>(3S)-3-hydroxy-3-methylglutaryl-CoA</name>
        <dbReference type="ChEBI" id="CHEBI:43074"/>
    </ligand>
</feature>
<dbReference type="STRING" id="89059.LAC1533_1322"/>
<keyword evidence="2 8" id="KW-0808">Transferase</keyword>
<reference evidence="7 9" key="1">
    <citation type="journal article" date="2015" name="Genome Announc.">
        <title>Expanding the biotechnology potential of lactobacilli through comparative genomics of 213 strains and associated genera.</title>
        <authorList>
            <person name="Sun Z."/>
            <person name="Harris H.M."/>
            <person name="McCann A."/>
            <person name="Guo C."/>
            <person name="Argimon S."/>
            <person name="Zhang W."/>
            <person name="Yang X."/>
            <person name="Jeffery I.B."/>
            <person name="Cooney J.C."/>
            <person name="Kagawa T.F."/>
            <person name="Liu W."/>
            <person name="Song Y."/>
            <person name="Salvetti E."/>
            <person name="Wrobel A."/>
            <person name="Rasinkangas P."/>
            <person name="Parkhill J."/>
            <person name="Rea M.C."/>
            <person name="O'Sullivan O."/>
            <person name="Ritari J."/>
            <person name="Douillard F.P."/>
            <person name="Paul Ross R."/>
            <person name="Yang R."/>
            <person name="Briner A.E."/>
            <person name="Felis G.E."/>
            <person name="de Vos W.M."/>
            <person name="Barrangou R."/>
            <person name="Klaenhammer T.R."/>
            <person name="Caufield P.W."/>
            <person name="Cui Y."/>
            <person name="Zhang H."/>
            <person name="O'Toole P.W."/>
        </authorList>
    </citation>
    <scope>NUCLEOTIDE SEQUENCE [LARGE SCALE GENOMIC DNA]</scope>
    <source>
        <strain evidence="7 9">DSM 15353</strain>
    </source>
</reference>
<evidence type="ECO:0000256" key="2">
    <source>
        <dbReference type="ARBA" id="ARBA00022679"/>
    </source>
</evidence>
<gene>
    <name evidence="7" type="ORF">IV43_GL000647</name>
    <name evidence="8" type="ORF">LAC1533_1322</name>
</gene>
<dbReference type="InterPro" id="IPR013746">
    <property type="entry name" value="HMG_CoA_synt_C_dom"/>
</dbReference>
<dbReference type="NCBIfam" id="TIGR01835">
    <property type="entry name" value="HMG-CoA-S_prok"/>
    <property type="match status" value="1"/>
</dbReference>
<dbReference type="Proteomes" id="UP000190935">
    <property type="component" value="Chromosome I"/>
</dbReference>
<evidence type="ECO:0000313" key="9">
    <source>
        <dbReference type="Proteomes" id="UP000051491"/>
    </source>
</evidence>
<dbReference type="InterPro" id="IPR016039">
    <property type="entry name" value="Thiolase-like"/>
</dbReference>